<evidence type="ECO:0000313" key="2">
    <source>
        <dbReference type="Proteomes" id="UP000003340"/>
    </source>
</evidence>
<protein>
    <submittedName>
        <fullName evidence="1">Uncharacterized protein</fullName>
    </submittedName>
</protein>
<keyword evidence="2" id="KW-1185">Reference proteome</keyword>
<reference evidence="1 2" key="1">
    <citation type="submission" date="2009-01" db="EMBL/GenBank/DDBJ databases">
        <authorList>
            <person name="Fulton L."/>
            <person name="Clifton S."/>
            <person name="Fulton B."/>
            <person name="Xu J."/>
            <person name="Minx P."/>
            <person name="Pepin K.H."/>
            <person name="Johnson M."/>
            <person name="Bhonagiri V."/>
            <person name="Nash W.E."/>
            <person name="Mardis E.R."/>
            <person name="Wilson R.K."/>
        </authorList>
    </citation>
    <scope>NUCLEOTIDE SEQUENCE [LARGE SCALE GENOMIC DNA]</scope>
    <source>
        <strain evidence="1 2">DSM 5476</strain>
    </source>
</reference>
<sequence>MPEFASSLEKPSCLVSAAFSPPRASQQNSGFPPAVVNTKTVRAQRLSACCPALFDEPDCSIIGRCYFAGRLRTNNLTGPRGRSSQRWFRCEQILSS</sequence>
<name>C0EGZ8_9FIRM</name>
<gene>
    <name evidence="1" type="ORF">CLOSTMETH_03143</name>
</gene>
<dbReference type="Proteomes" id="UP000003340">
    <property type="component" value="Unassembled WGS sequence"/>
</dbReference>
<reference evidence="1 2" key="2">
    <citation type="submission" date="2009-02" db="EMBL/GenBank/DDBJ databases">
        <title>Draft genome sequence of Clostridium methylpentosum (DSM 5476).</title>
        <authorList>
            <person name="Sudarsanam P."/>
            <person name="Ley R."/>
            <person name="Guruge J."/>
            <person name="Turnbaugh P.J."/>
            <person name="Mahowald M."/>
            <person name="Liep D."/>
            <person name="Gordon J."/>
        </authorList>
    </citation>
    <scope>NUCLEOTIDE SEQUENCE [LARGE SCALE GENOMIC DNA]</scope>
    <source>
        <strain evidence="1 2">DSM 5476</strain>
    </source>
</reference>
<dbReference type="HOGENOM" id="CLU_2354817_0_0_9"/>
<dbReference type="AlphaFoldDB" id="C0EGZ8"/>
<evidence type="ECO:0000313" key="1">
    <source>
        <dbReference type="EMBL" id="EEG29251.1"/>
    </source>
</evidence>
<accession>C0EGZ8</accession>
<organism evidence="1 2">
    <name type="scientific">[Clostridium] methylpentosum DSM 5476</name>
    <dbReference type="NCBI Taxonomy" id="537013"/>
    <lineage>
        <taxon>Bacteria</taxon>
        <taxon>Bacillati</taxon>
        <taxon>Bacillota</taxon>
        <taxon>Clostridia</taxon>
        <taxon>Eubacteriales</taxon>
        <taxon>Oscillospiraceae</taxon>
        <taxon>Oscillospiraceae incertae sedis</taxon>
    </lineage>
</organism>
<proteinExistence type="predicted"/>
<comment type="caution">
    <text evidence="1">The sequence shown here is derived from an EMBL/GenBank/DDBJ whole genome shotgun (WGS) entry which is preliminary data.</text>
</comment>
<dbReference type="EMBL" id="ACEC01000113">
    <property type="protein sequence ID" value="EEG29251.1"/>
    <property type="molecule type" value="Genomic_DNA"/>
</dbReference>